<dbReference type="EMBL" id="CP022129">
    <property type="protein sequence ID" value="ASF47741.1"/>
    <property type="molecule type" value="Genomic_DNA"/>
</dbReference>
<feature type="domain" description="TerD" evidence="2">
    <location>
        <begin position="1"/>
        <end position="167"/>
    </location>
</feature>
<dbReference type="Proteomes" id="UP000197019">
    <property type="component" value="Chromosome"/>
</dbReference>
<dbReference type="Gene3D" id="2.60.60.30">
    <property type="entry name" value="sav2460 like domains"/>
    <property type="match status" value="1"/>
</dbReference>
<accession>A0A1Z4C2J5</accession>
<organism evidence="3 4">
    <name type="scientific">Methylovulum psychrotolerans</name>
    <dbReference type="NCBI Taxonomy" id="1704499"/>
    <lineage>
        <taxon>Bacteria</taxon>
        <taxon>Pseudomonadati</taxon>
        <taxon>Pseudomonadota</taxon>
        <taxon>Gammaproteobacteria</taxon>
        <taxon>Methylococcales</taxon>
        <taxon>Methylococcaceae</taxon>
        <taxon>Methylovulum</taxon>
    </lineage>
</organism>
<reference evidence="3 4" key="1">
    <citation type="submission" date="2017-06" db="EMBL/GenBank/DDBJ databases">
        <title>Genome Sequencing of the methanotroph Methylovulum psychrotolerants str. HV10-M2 isolated from a high-altitude environment.</title>
        <authorList>
            <person name="Mateos-Rivera A."/>
        </authorList>
    </citation>
    <scope>NUCLEOTIDE SEQUENCE [LARGE SCALE GENOMIC DNA]</scope>
    <source>
        <strain evidence="3 4">HV10_M2</strain>
    </source>
</reference>
<dbReference type="Pfam" id="PF02342">
    <property type="entry name" value="TerD"/>
    <property type="match status" value="1"/>
</dbReference>
<evidence type="ECO:0000259" key="2">
    <source>
        <dbReference type="Pfam" id="PF02342"/>
    </source>
</evidence>
<dbReference type="AlphaFoldDB" id="A0A1Z4C2J5"/>
<dbReference type="KEGG" id="mpsy:CEK71_17640"/>
<proteinExistence type="predicted"/>
<dbReference type="PANTHER" id="PTHR32097">
    <property type="entry name" value="CAMP-BINDING PROTEIN 1-RELATED"/>
    <property type="match status" value="1"/>
</dbReference>
<dbReference type="OrthoDB" id="3196385at2"/>
<dbReference type="InterPro" id="IPR003325">
    <property type="entry name" value="TerD"/>
</dbReference>
<dbReference type="CDD" id="cd06974">
    <property type="entry name" value="TerD_like"/>
    <property type="match status" value="1"/>
</dbReference>
<evidence type="ECO:0000313" key="4">
    <source>
        <dbReference type="Proteomes" id="UP000197019"/>
    </source>
</evidence>
<keyword evidence="4" id="KW-1185">Reference proteome</keyword>
<keyword evidence="1" id="KW-0778">Tellurium resistance</keyword>
<dbReference type="PANTHER" id="PTHR32097:SF3">
    <property type="entry name" value="TELLURITE RESISTANCE PROTEIN"/>
    <property type="match status" value="1"/>
</dbReference>
<gene>
    <name evidence="3" type="ORF">CEK71_17640</name>
</gene>
<evidence type="ECO:0000313" key="3">
    <source>
        <dbReference type="EMBL" id="ASF47741.1"/>
    </source>
</evidence>
<sequence length="661" mass="71157">MQLMKGQRVSLAQLLGSECQNFKVRLSIVGISVDFACFGLDIDNKLLTDDYMVFFNQPQMPCGSVSVALQANLALFSCNLNTLPRAVEHLAFTIAVNGLDTMGLMESGYLKFLSDDQEIACFKFSGDDFNLERSLILGELYRKNGIWRFNAVGQGFKEGLEKLVEYFGGSIEEIDATDFQKIHSSDDRIDITQIAGLSAGAMGSAINYADNVILSAQRGHGFAAEKANHLHDFFSGKNAELIGGNNVKNGADRLVDGIFIQTKYCNSGSKCVAETFENGQFRYWNTNGTPMQIEVPSDMYDSAVQAMEDRIRKGQLKGISDPVKAKDIIKKGEYTYQQVKNIARFGTVESLTYDAVNGVKLAGTAMGISAVMSFAVSIWNGEQWDIALEQACYSGLKVGGIAWVSSVLAAQLGRTGLEQGLRGTTDWIVQQMGPKTAAWLANGLRSGKNIYGDVAMRNVSKLLRGNIVTGVVTTVVLSSVDFVRLFNGRISGAQVFKNVATTASAVAGGTGGWWAGAALGASIGSAVPIIGTAAGGIIGGLLGGFAGGSAASAVASTVLDEFIEDDAKAMLKIIESVFGQLAFDYLLNETDAAIVIDEFQKLDVPDLLRDMYASSDREDYARKGLEPLIEARAKNRMQIKLPSETEILRKTGIIIDQLVTA</sequence>
<dbReference type="GO" id="GO:0046690">
    <property type="term" value="P:response to tellurium ion"/>
    <property type="evidence" value="ECO:0007669"/>
    <property type="project" value="UniProtKB-KW"/>
</dbReference>
<dbReference type="RefSeq" id="WP_088620611.1">
    <property type="nucleotide sequence ID" value="NZ_CP022129.1"/>
</dbReference>
<protein>
    <recommendedName>
        <fullName evidence="2">TerD domain-containing protein</fullName>
    </recommendedName>
</protein>
<name>A0A1Z4C2J5_9GAMM</name>
<evidence type="ECO:0000256" key="1">
    <source>
        <dbReference type="ARBA" id="ARBA00022686"/>
    </source>
</evidence>
<dbReference type="InterPro" id="IPR051324">
    <property type="entry name" value="Stress/Tellurium_Resist"/>
</dbReference>